<dbReference type="Pfam" id="PF01556">
    <property type="entry name" value="DnaJ_C"/>
    <property type="match status" value="1"/>
</dbReference>
<dbReference type="FunFam" id="2.60.260.20:FF:000008">
    <property type="entry name" value="Curved DNA-binding protein"/>
    <property type="match status" value="1"/>
</dbReference>
<dbReference type="PROSITE" id="PS50076">
    <property type="entry name" value="DNAJ_2"/>
    <property type="match status" value="1"/>
</dbReference>
<dbReference type="Gene3D" id="1.10.287.110">
    <property type="entry name" value="DnaJ domain"/>
    <property type="match status" value="1"/>
</dbReference>
<dbReference type="InterPro" id="IPR008971">
    <property type="entry name" value="HSP40/DnaJ_pept-bd"/>
</dbReference>
<evidence type="ECO:0000313" key="6">
    <source>
        <dbReference type="Proteomes" id="UP000254266"/>
    </source>
</evidence>
<gene>
    <name evidence="5" type="ORF">DIZ80_08050</name>
</gene>
<keyword evidence="2" id="KW-0238">DNA-binding</keyword>
<dbReference type="SUPFAM" id="SSF46565">
    <property type="entry name" value="Chaperone J-domain"/>
    <property type="match status" value="1"/>
</dbReference>
<dbReference type="InterPro" id="IPR002939">
    <property type="entry name" value="DnaJ_C"/>
</dbReference>
<dbReference type="Pfam" id="PF00226">
    <property type="entry name" value="DnaJ"/>
    <property type="match status" value="1"/>
</dbReference>
<dbReference type="InterPro" id="IPR018253">
    <property type="entry name" value="DnaJ_domain_CS"/>
</dbReference>
<dbReference type="EMBL" id="QFXC01000008">
    <property type="protein sequence ID" value="RDH84076.1"/>
    <property type="molecule type" value="Genomic_DNA"/>
</dbReference>
<evidence type="ECO:0000256" key="1">
    <source>
        <dbReference type="ARBA" id="ARBA00022490"/>
    </source>
</evidence>
<dbReference type="CDD" id="cd06257">
    <property type="entry name" value="DnaJ"/>
    <property type="match status" value="1"/>
</dbReference>
<keyword evidence="3" id="KW-0143">Chaperone</keyword>
<proteinExistence type="predicted"/>
<evidence type="ECO:0000256" key="3">
    <source>
        <dbReference type="ARBA" id="ARBA00023186"/>
    </source>
</evidence>
<dbReference type="GO" id="GO:0051082">
    <property type="term" value="F:unfolded protein binding"/>
    <property type="evidence" value="ECO:0007669"/>
    <property type="project" value="InterPro"/>
</dbReference>
<dbReference type="PROSITE" id="PS00636">
    <property type="entry name" value="DNAJ_1"/>
    <property type="match status" value="1"/>
</dbReference>
<dbReference type="GO" id="GO:0003677">
    <property type="term" value="F:DNA binding"/>
    <property type="evidence" value="ECO:0007669"/>
    <property type="project" value="UniProtKB-KW"/>
</dbReference>
<evidence type="ECO:0000256" key="2">
    <source>
        <dbReference type="ARBA" id="ARBA00023125"/>
    </source>
</evidence>
<dbReference type="SMART" id="SM00271">
    <property type="entry name" value="DnaJ"/>
    <property type="match status" value="1"/>
</dbReference>
<evidence type="ECO:0000259" key="4">
    <source>
        <dbReference type="PROSITE" id="PS50076"/>
    </source>
</evidence>
<dbReference type="GO" id="GO:0042026">
    <property type="term" value="P:protein refolding"/>
    <property type="evidence" value="ECO:0007669"/>
    <property type="project" value="TreeGrafter"/>
</dbReference>
<dbReference type="Proteomes" id="UP000254266">
    <property type="component" value="Unassembled WGS sequence"/>
</dbReference>
<accession>A0A370DIT9</accession>
<dbReference type="InterPro" id="IPR001623">
    <property type="entry name" value="DnaJ_domain"/>
</dbReference>
<protein>
    <submittedName>
        <fullName evidence="5">Cytochrome C biogenesis protein</fullName>
    </submittedName>
</protein>
<keyword evidence="6" id="KW-1185">Reference proteome</keyword>
<dbReference type="CDD" id="cd10747">
    <property type="entry name" value="DnaJ_C"/>
    <property type="match status" value="1"/>
</dbReference>
<dbReference type="AlphaFoldDB" id="A0A370DIT9"/>
<dbReference type="Gene3D" id="2.60.260.20">
    <property type="entry name" value="Urease metallochaperone UreE, N-terminal domain"/>
    <property type="match status" value="2"/>
</dbReference>
<dbReference type="PANTHER" id="PTHR43096">
    <property type="entry name" value="DNAJ HOMOLOG 1, MITOCHONDRIAL-RELATED"/>
    <property type="match status" value="1"/>
</dbReference>
<dbReference type="PRINTS" id="PR00625">
    <property type="entry name" value="JDOMAIN"/>
</dbReference>
<keyword evidence="1" id="KW-0963">Cytoplasm</keyword>
<dbReference type="PANTHER" id="PTHR43096:SF52">
    <property type="entry name" value="DNAJ HOMOLOG 1, MITOCHONDRIAL-RELATED"/>
    <property type="match status" value="1"/>
</dbReference>
<sequence>MQFKDYYEIIGVQRDANQQEIKRAYKKLARKYHPDVSKETDAELKFKELGEAYEVLKDPEKRIAYDQFGANYKSGQDFNPPPNWDEGFEFNGASHSASFSDFFESLFGQQFNSAYEGANRQQAHGEDHHAKIFIDIDDAFNGATRSISLQAPTVNSQGQVVTSTRTLNVNIPKGVKQGQLIRLAGQGTAGLSNGKPGDLYLEVNFKTHDFYRVEGKDIYLDLPVAPWEAVLGTTVKTPTPDGKVNLKIPAGAVSGHKMRLKGRGIPAKIPGDLYVIINLVLPPADNQKAEDFYRKMEKELNFEPRAALKV</sequence>
<name>A0A370DIT9_9GAMM</name>
<dbReference type="InterPro" id="IPR036869">
    <property type="entry name" value="J_dom_sf"/>
</dbReference>
<comment type="caution">
    <text evidence="5">The sequence shown here is derived from an EMBL/GenBank/DDBJ whole genome shotgun (WGS) entry which is preliminary data.</text>
</comment>
<feature type="domain" description="J" evidence="4">
    <location>
        <begin position="5"/>
        <end position="69"/>
    </location>
</feature>
<dbReference type="GO" id="GO:0005737">
    <property type="term" value="C:cytoplasm"/>
    <property type="evidence" value="ECO:0007669"/>
    <property type="project" value="TreeGrafter"/>
</dbReference>
<organism evidence="5 6">
    <name type="scientific">endosymbiont of Galathealinum brachiosum</name>
    <dbReference type="NCBI Taxonomy" id="2200906"/>
    <lineage>
        <taxon>Bacteria</taxon>
        <taxon>Pseudomonadati</taxon>
        <taxon>Pseudomonadota</taxon>
        <taxon>Gammaproteobacteria</taxon>
        <taxon>sulfur-oxidizing symbionts</taxon>
    </lineage>
</organism>
<dbReference type="FunFam" id="2.60.260.20:FF:000013">
    <property type="entry name" value="DnaJ subfamily B member 11"/>
    <property type="match status" value="1"/>
</dbReference>
<reference evidence="5 6" key="1">
    <citation type="journal article" date="2018" name="ISME J.">
        <title>Endosymbiont genomes yield clues of tubeworm success.</title>
        <authorList>
            <person name="Li Y."/>
            <person name="Liles M.R."/>
            <person name="Halanych K.M."/>
        </authorList>
    </citation>
    <scope>NUCLEOTIDE SEQUENCE [LARGE SCALE GENOMIC DNA]</scope>
    <source>
        <strain evidence="5">A1464</strain>
    </source>
</reference>
<evidence type="ECO:0000313" key="5">
    <source>
        <dbReference type="EMBL" id="RDH84076.1"/>
    </source>
</evidence>
<dbReference type="SUPFAM" id="SSF49493">
    <property type="entry name" value="HSP40/DnaJ peptide-binding domain"/>
    <property type="match status" value="2"/>
</dbReference>